<gene>
    <name evidence="5" type="ORF">CU669_11600</name>
</gene>
<dbReference type="PANTHER" id="PTHR43214:SF44">
    <property type="entry name" value="TWO-COMPONENT RESPONSE REGULATOR"/>
    <property type="match status" value="1"/>
</dbReference>
<evidence type="ECO:0000313" key="6">
    <source>
        <dbReference type="Proteomes" id="UP000251075"/>
    </source>
</evidence>
<protein>
    <submittedName>
        <fullName evidence="5">DNA-binding response regulator</fullName>
    </submittedName>
</protein>
<dbReference type="SMART" id="SM00421">
    <property type="entry name" value="HTH_LUXR"/>
    <property type="match status" value="1"/>
</dbReference>
<keyword evidence="1 5" id="KW-0238">DNA-binding</keyword>
<dbReference type="Proteomes" id="UP000251075">
    <property type="component" value="Unassembled WGS sequence"/>
</dbReference>
<dbReference type="PROSITE" id="PS50110">
    <property type="entry name" value="RESPONSE_REGULATORY"/>
    <property type="match status" value="1"/>
</dbReference>
<dbReference type="PROSITE" id="PS50043">
    <property type="entry name" value="HTH_LUXR_2"/>
    <property type="match status" value="1"/>
</dbReference>
<dbReference type="Gene3D" id="3.40.50.2300">
    <property type="match status" value="1"/>
</dbReference>
<dbReference type="CDD" id="cd06170">
    <property type="entry name" value="LuxR_C_like"/>
    <property type="match status" value="1"/>
</dbReference>
<dbReference type="InterPro" id="IPR039420">
    <property type="entry name" value="WalR-like"/>
</dbReference>
<dbReference type="InterPro" id="IPR001789">
    <property type="entry name" value="Sig_transdc_resp-reg_receiver"/>
</dbReference>
<name>A0A364NXX8_9PROT</name>
<dbReference type="PANTHER" id="PTHR43214">
    <property type="entry name" value="TWO-COMPONENT RESPONSE REGULATOR"/>
    <property type="match status" value="1"/>
</dbReference>
<evidence type="ECO:0000313" key="5">
    <source>
        <dbReference type="EMBL" id="RAU21932.1"/>
    </source>
</evidence>
<dbReference type="OrthoDB" id="9782655at2"/>
<dbReference type="InterPro" id="IPR000792">
    <property type="entry name" value="Tscrpt_reg_LuxR_C"/>
</dbReference>
<dbReference type="SMART" id="SM00448">
    <property type="entry name" value="REC"/>
    <property type="match status" value="1"/>
</dbReference>
<evidence type="ECO:0000256" key="2">
    <source>
        <dbReference type="PROSITE-ProRule" id="PRU00169"/>
    </source>
</evidence>
<dbReference type="InterPro" id="IPR011006">
    <property type="entry name" value="CheY-like_superfamily"/>
</dbReference>
<keyword evidence="2" id="KW-0597">Phosphoprotein</keyword>
<dbReference type="SUPFAM" id="SSF46894">
    <property type="entry name" value="C-terminal effector domain of the bipartite response regulators"/>
    <property type="match status" value="1"/>
</dbReference>
<dbReference type="InterPro" id="IPR016032">
    <property type="entry name" value="Sig_transdc_resp-reg_C-effctor"/>
</dbReference>
<dbReference type="GO" id="GO:0000160">
    <property type="term" value="P:phosphorelay signal transduction system"/>
    <property type="evidence" value="ECO:0007669"/>
    <property type="project" value="InterPro"/>
</dbReference>
<proteinExistence type="predicted"/>
<dbReference type="Pfam" id="PF00072">
    <property type="entry name" value="Response_reg"/>
    <property type="match status" value="1"/>
</dbReference>
<dbReference type="GO" id="GO:0003677">
    <property type="term" value="F:DNA binding"/>
    <property type="evidence" value="ECO:0007669"/>
    <property type="project" value="UniProtKB-KW"/>
</dbReference>
<evidence type="ECO:0000259" key="4">
    <source>
        <dbReference type="PROSITE" id="PS50110"/>
    </source>
</evidence>
<accession>A0A364NXX8</accession>
<sequence length="236" mass="26074">MNKPKLRTRTPVTIADVRLAERCKRGKVIVIDDDSEILLALISLIEMEGYACESYASAGAYFEAALHHSRNFPGPVCILSDVKMPKIDGLELQRRLSEVGDIPLILMSGNSGAVETISAFRAGVVDFLLKPFEADLLFGAIGKALTFSLQRQESGELAIDMAERIASLTPREYEIIRLASQGMFNRDIAAHLGIALRTVKLHRQRAMDKLGMEGLIDLGRLDFSKLAPGQRAKHIW</sequence>
<dbReference type="EMBL" id="PGTO01000007">
    <property type="protein sequence ID" value="RAU21932.1"/>
    <property type="molecule type" value="Genomic_DNA"/>
</dbReference>
<dbReference type="InterPro" id="IPR036388">
    <property type="entry name" value="WH-like_DNA-bd_sf"/>
</dbReference>
<feature type="modified residue" description="4-aspartylphosphate" evidence="2">
    <location>
        <position position="81"/>
    </location>
</feature>
<dbReference type="SUPFAM" id="SSF52172">
    <property type="entry name" value="CheY-like"/>
    <property type="match status" value="1"/>
</dbReference>
<organism evidence="5 6">
    <name type="scientific">Paramagnetospirillum kuznetsovii</name>
    <dbReference type="NCBI Taxonomy" id="2053833"/>
    <lineage>
        <taxon>Bacteria</taxon>
        <taxon>Pseudomonadati</taxon>
        <taxon>Pseudomonadota</taxon>
        <taxon>Alphaproteobacteria</taxon>
        <taxon>Rhodospirillales</taxon>
        <taxon>Magnetospirillaceae</taxon>
        <taxon>Paramagnetospirillum</taxon>
    </lineage>
</organism>
<dbReference type="Pfam" id="PF00196">
    <property type="entry name" value="GerE"/>
    <property type="match status" value="1"/>
</dbReference>
<feature type="domain" description="HTH luxR-type" evidence="3">
    <location>
        <begin position="161"/>
        <end position="226"/>
    </location>
</feature>
<evidence type="ECO:0000259" key="3">
    <source>
        <dbReference type="PROSITE" id="PS50043"/>
    </source>
</evidence>
<dbReference type="RefSeq" id="WP_112144787.1">
    <property type="nucleotide sequence ID" value="NZ_PGTO01000007.1"/>
</dbReference>
<feature type="domain" description="Response regulatory" evidence="4">
    <location>
        <begin position="27"/>
        <end position="145"/>
    </location>
</feature>
<evidence type="ECO:0000256" key="1">
    <source>
        <dbReference type="ARBA" id="ARBA00023125"/>
    </source>
</evidence>
<dbReference type="GO" id="GO:0006355">
    <property type="term" value="P:regulation of DNA-templated transcription"/>
    <property type="evidence" value="ECO:0007669"/>
    <property type="project" value="InterPro"/>
</dbReference>
<reference evidence="5 6" key="1">
    <citation type="submission" date="2017-11" db="EMBL/GenBank/DDBJ databases">
        <title>Draft genome sequence of magnetotactic bacterium Magnetospirillum kuznetsovii LBB-42.</title>
        <authorList>
            <person name="Grouzdev D.S."/>
            <person name="Rysina M.S."/>
            <person name="Baslerov R.V."/>
            <person name="Koziaeva V."/>
        </authorList>
    </citation>
    <scope>NUCLEOTIDE SEQUENCE [LARGE SCALE GENOMIC DNA]</scope>
    <source>
        <strain evidence="5 6">LBB-42</strain>
    </source>
</reference>
<dbReference type="AlphaFoldDB" id="A0A364NXX8"/>
<keyword evidence="6" id="KW-1185">Reference proteome</keyword>
<dbReference type="Gene3D" id="1.10.10.10">
    <property type="entry name" value="Winged helix-like DNA-binding domain superfamily/Winged helix DNA-binding domain"/>
    <property type="match status" value="1"/>
</dbReference>
<dbReference type="PRINTS" id="PR00038">
    <property type="entry name" value="HTHLUXR"/>
</dbReference>
<comment type="caution">
    <text evidence="5">The sequence shown here is derived from an EMBL/GenBank/DDBJ whole genome shotgun (WGS) entry which is preliminary data.</text>
</comment>
<dbReference type="PROSITE" id="PS00622">
    <property type="entry name" value="HTH_LUXR_1"/>
    <property type="match status" value="1"/>
</dbReference>